<dbReference type="Proteomes" id="UP000182063">
    <property type="component" value="Chromosome"/>
</dbReference>
<dbReference type="KEGG" id="sphj:BSL82_05140"/>
<feature type="domain" description="Thioredoxin" evidence="1">
    <location>
        <begin position="3"/>
        <end position="156"/>
    </location>
</feature>
<dbReference type="PANTHER" id="PTHR42852">
    <property type="entry name" value="THIOL:DISULFIDE INTERCHANGE PROTEIN DSBE"/>
    <property type="match status" value="1"/>
</dbReference>
<evidence type="ECO:0000259" key="1">
    <source>
        <dbReference type="PROSITE" id="PS51352"/>
    </source>
</evidence>
<dbReference type="GO" id="GO:0016491">
    <property type="term" value="F:oxidoreductase activity"/>
    <property type="evidence" value="ECO:0007669"/>
    <property type="project" value="InterPro"/>
</dbReference>
<dbReference type="EMBL" id="CP018221">
    <property type="protein sequence ID" value="API58772.1"/>
    <property type="molecule type" value="Genomic_DNA"/>
</dbReference>
<dbReference type="STRING" id="1921510.BSL82_05140"/>
<dbReference type="PANTHER" id="PTHR42852:SF13">
    <property type="entry name" value="PROTEIN DIPZ"/>
    <property type="match status" value="1"/>
</dbReference>
<dbReference type="Gene3D" id="3.40.30.10">
    <property type="entry name" value="Glutaredoxin"/>
    <property type="match status" value="1"/>
</dbReference>
<evidence type="ECO:0000313" key="3">
    <source>
        <dbReference type="Proteomes" id="UP000182063"/>
    </source>
</evidence>
<dbReference type="InterPro" id="IPR000866">
    <property type="entry name" value="AhpC/TSA"/>
</dbReference>
<dbReference type="AlphaFoldDB" id="A0A1L3ZT06"/>
<dbReference type="PROSITE" id="PS51352">
    <property type="entry name" value="THIOREDOXIN_2"/>
    <property type="match status" value="1"/>
</dbReference>
<evidence type="ECO:0000313" key="2">
    <source>
        <dbReference type="EMBL" id="API58772.1"/>
    </source>
</evidence>
<protein>
    <submittedName>
        <fullName evidence="2">Alkyl hydroperoxide reductase</fullName>
    </submittedName>
</protein>
<sequence>MDSAAASIAPDWHVAQWFNAASPLTLEDLRGKVVVLHAFQMLCPGCVTISIPQAQRIARAFDPAHLAVIGIHTEFEHHDVMTPQVLAVFIREFQLGFPIAVDLPGLSGPIPPTMTAYAMQGTPTLILIDRRGRLRKHAFGTEDDMRVGADIAFLLAERELSNDTRL</sequence>
<gene>
    <name evidence="2" type="ORF">BSL82_05140</name>
</gene>
<organism evidence="2 3">
    <name type="scientific">Tardibacter chloracetimidivorans</name>
    <dbReference type="NCBI Taxonomy" id="1921510"/>
    <lineage>
        <taxon>Bacteria</taxon>
        <taxon>Pseudomonadati</taxon>
        <taxon>Pseudomonadota</taxon>
        <taxon>Alphaproteobacteria</taxon>
        <taxon>Sphingomonadales</taxon>
        <taxon>Sphingomonadaceae</taxon>
        <taxon>Tardibacter</taxon>
    </lineage>
</organism>
<accession>A0A1L3ZT06</accession>
<name>A0A1L3ZT06_9SPHN</name>
<dbReference type="OrthoDB" id="9811352at2"/>
<dbReference type="GO" id="GO:0016209">
    <property type="term" value="F:antioxidant activity"/>
    <property type="evidence" value="ECO:0007669"/>
    <property type="project" value="InterPro"/>
</dbReference>
<dbReference type="InterPro" id="IPR050553">
    <property type="entry name" value="Thioredoxin_ResA/DsbE_sf"/>
</dbReference>
<dbReference type="InterPro" id="IPR036249">
    <property type="entry name" value="Thioredoxin-like_sf"/>
</dbReference>
<reference evidence="3" key="1">
    <citation type="submission" date="2016-11" db="EMBL/GenBank/DDBJ databases">
        <title>Complete Genome Sequence of alachlor-degrading Sphingomonas sp. strain JJ-A5.</title>
        <authorList>
            <person name="Lee H."/>
            <person name="Ka J.-O."/>
        </authorList>
    </citation>
    <scope>NUCLEOTIDE SEQUENCE [LARGE SCALE GENOMIC DNA]</scope>
    <source>
        <strain evidence="3">JJ-A5</strain>
    </source>
</reference>
<dbReference type="SUPFAM" id="SSF52833">
    <property type="entry name" value="Thioredoxin-like"/>
    <property type="match status" value="1"/>
</dbReference>
<keyword evidence="3" id="KW-1185">Reference proteome</keyword>
<proteinExistence type="predicted"/>
<dbReference type="RefSeq" id="WP_072596325.1">
    <property type="nucleotide sequence ID" value="NZ_CP018221.1"/>
</dbReference>
<dbReference type="Pfam" id="PF00578">
    <property type="entry name" value="AhpC-TSA"/>
    <property type="match status" value="1"/>
</dbReference>
<dbReference type="InterPro" id="IPR013766">
    <property type="entry name" value="Thioredoxin_domain"/>
</dbReference>